<protein>
    <submittedName>
        <fullName evidence="3">P-loop containing nucleoside triphosphate hydrolase protein</fullName>
    </submittedName>
</protein>
<keyword evidence="3" id="KW-0378">Hydrolase</keyword>
<dbReference type="GO" id="GO:0005524">
    <property type="term" value="F:ATP binding"/>
    <property type="evidence" value="ECO:0007669"/>
    <property type="project" value="InterPro"/>
</dbReference>
<organism evidence="3 4">
    <name type="scientific">Aspergillus sergii</name>
    <dbReference type="NCBI Taxonomy" id="1034303"/>
    <lineage>
        <taxon>Eukaryota</taxon>
        <taxon>Fungi</taxon>
        <taxon>Dikarya</taxon>
        <taxon>Ascomycota</taxon>
        <taxon>Pezizomycotina</taxon>
        <taxon>Eurotiomycetes</taxon>
        <taxon>Eurotiomycetidae</taxon>
        <taxon>Eurotiales</taxon>
        <taxon>Aspergillaceae</taxon>
        <taxon>Aspergillus</taxon>
        <taxon>Aspergillus subgen. Circumdati</taxon>
    </lineage>
</organism>
<evidence type="ECO:0000259" key="2">
    <source>
        <dbReference type="Pfam" id="PF23232"/>
    </source>
</evidence>
<dbReference type="InterPro" id="IPR003959">
    <property type="entry name" value="ATPase_AAA_core"/>
</dbReference>
<dbReference type="AlphaFoldDB" id="A0A5N6X3A1"/>
<evidence type="ECO:0000313" key="4">
    <source>
        <dbReference type="Proteomes" id="UP000325945"/>
    </source>
</evidence>
<reference evidence="4" key="1">
    <citation type="submission" date="2019-04" db="EMBL/GenBank/DDBJ databases">
        <title>Friends and foes A comparative genomics studyof 23 Aspergillus species from section Flavi.</title>
        <authorList>
            <consortium name="DOE Joint Genome Institute"/>
            <person name="Kjaerbolling I."/>
            <person name="Vesth T."/>
            <person name="Frisvad J.C."/>
            <person name="Nybo J.L."/>
            <person name="Theobald S."/>
            <person name="Kildgaard S."/>
            <person name="Isbrandt T."/>
            <person name="Kuo A."/>
            <person name="Sato A."/>
            <person name="Lyhne E.K."/>
            <person name="Kogle M.E."/>
            <person name="Wiebenga A."/>
            <person name="Kun R.S."/>
            <person name="Lubbers R.J."/>
            <person name="Makela M.R."/>
            <person name="Barry K."/>
            <person name="Chovatia M."/>
            <person name="Clum A."/>
            <person name="Daum C."/>
            <person name="Haridas S."/>
            <person name="He G."/>
            <person name="LaButti K."/>
            <person name="Lipzen A."/>
            <person name="Mondo S."/>
            <person name="Riley R."/>
            <person name="Salamov A."/>
            <person name="Simmons B.A."/>
            <person name="Magnuson J.K."/>
            <person name="Henrissat B."/>
            <person name="Mortensen U.H."/>
            <person name="Larsen T.O."/>
            <person name="Devries R.P."/>
            <person name="Grigoriev I.V."/>
            <person name="Machida M."/>
            <person name="Baker S.E."/>
            <person name="Andersen M.R."/>
        </authorList>
    </citation>
    <scope>NUCLEOTIDE SEQUENCE [LARGE SCALE GENOMIC DNA]</scope>
    <source>
        <strain evidence="4">CBS 130017</strain>
    </source>
</reference>
<feature type="domain" description="AAA+ ATPase lid" evidence="2">
    <location>
        <begin position="128"/>
        <end position="216"/>
    </location>
</feature>
<evidence type="ECO:0000259" key="1">
    <source>
        <dbReference type="Pfam" id="PF00004"/>
    </source>
</evidence>
<proteinExistence type="predicted"/>
<dbReference type="PANTHER" id="PTHR46411:SF2">
    <property type="entry name" value="AAA+ ATPASE DOMAIN-CONTAINING PROTEIN"/>
    <property type="match status" value="1"/>
</dbReference>
<feature type="domain" description="ATPase AAA-type core" evidence="1">
    <location>
        <begin position="23"/>
        <end position="123"/>
    </location>
</feature>
<gene>
    <name evidence="3" type="ORF">BDV39DRAFT_205191</name>
</gene>
<dbReference type="Gene3D" id="3.40.50.300">
    <property type="entry name" value="P-loop containing nucleotide triphosphate hydrolases"/>
    <property type="match status" value="1"/>
</dbReference>
<dbReference type="InterPro" id="IPR027417">
    <property type="entry name" value="P-loop_NTPase"/>
</dbReference>
<dbReference type="SUPFAM" id="SSF52540">
    <property type="entry name" value="P-loop containing nucleoside triphosphate hydrolases"/>
    <property type="match status" value="1"/>
</dbReference>
<dbReference type="PANTHER" id="PTHR46411">
    <property type="entry name" value="FAMILY ATPASE, PUTATIVE-RELATED"/>
    <property type="match status" value="1"/>
</dbReference>
<dbReference type="Proteomes" id="UP000325945">
    <property type="component" value="Unassembled WGS sequence"/>
</dbReference>
<sequence>MGRTSSIARATDSSFFCMEGLWVAELTERPLCRVTCGDIGTNAEDVEGYLETVFHLGTQWNYVVLLDEADTFLEERSSADIERNALVSVFLRVLEYDEGILILTSNRIGTFDEAYKSRVQLTLHYPPLDQDRRQRIWNNFMNRLDHSGVKVYIDKLKDKVDMLSAHELNGRVIRNAIETATLLAQFRGQTLGPRHPKEVIKVSNEFEQYLAEVHGHSLSEWARAQRTRAD</sequence>
<dbReference type="Pfam" id="PF23232">
    <property type="entry name" value="AAA_lid_13"/>
    <property type="match status" value="1"/>
</dbReference>
<dbReference type="GO" id="GO:0016887">
    <property type="term" value="F:ATP hydrolysis activity"/>
    <property type="evidence" value="ECO:0007669"/>
    <property type="project" value="InterPro"/>
</dbReference>
<dbReference type="Pfam" id="PF00004">
    <property type="entry name" value="AAA"/>
    <property type="match status" value="1"/>
</dbReference>
<evidence type="ECO:0000313" key="3">
    <source>
        <dbReference type="EMBL" id="KAE8327338.1"/>
    </source>
</evidence>
<keyword evidence="4" id="KW-1185">Reference proteome</keyword>
<dbReference type="EMBL" id="ML741793">
    <property type="protein sequence ID" value="KAE8327338.1"/>
    <property type="molecule type" value="Genomic_DNA"/>
</dbReference>
<name>A0A5N6X3A1_9EURO</name>
<accession>A0A5N6X3A1</accession>
<dbReference type="InterPro" id="IPR056599">
    <property type="entry name" value="AAA_lid_fung"/>
</dbReference>